<dbReference type="InParanoid" id="A0A286UM06"/>
<feature type="region of interest" description="Disordered" evidence="1">
    <location>
        <begin position="1"/>
        <end position="176"/>
    </location>
</feature>
<proteinExistence type="predicted"/>
<reference evidence="2 3" key="1">
    <citation type="journal article" date="2017" name="Mol. Ecol.">
        <title>Comparative and population genomic landscape of Phellinus noxius: A hypervariable fungus causing root rot in trees.</title>
        <authorList>
            <person name="Chung C.L."/>
            <person name="Lee T.J."/>
            <person name="Akiba M."/>
            <person name="Lee H.H."/>
            <person name="Kuo T.H."/>
            <person name="Liu D."/>
            <person name="Ke H.M."/>
            <person name="Yokoi T."/>
            <person name="Roa M.B."/>
            <person name="Lu M.J."/>
            <person name="Chang Y.Y."/>
            <person name="Ann P.J."/>
            <person name="Tsai J.N."/>
            <person name="Chen C.Y."/>
            <person name="Tzean S.S."/>
            <person name="Ota Y."/>
            <person name="Hattori T."/>
            <person name="Sahashi N."/>
            <person name="Liou R.F."/>
            <person name="Kikuchi T."/>
            <person name="Tsai I.J."/>
        </authorList>
    </citation>
    <scope>NUCLEOTIDE SEQUENCE [LARGE SCALE GENOMIC DNA]</scope>
    <source>
        <strain evidence="2 3">FFPRI411160</strain>
    </source>
</reference>
<feature type="compositionally biased region" description="Basic and acidic residues" evidence="1">
    <location>
        <begin position="121"/>
        <end position="135"/>
    </location>
</feature>
<evidence type="ECO:0000313" key="3">
    <source>
        <dbReference type="Proteomes" id="UP000217199"/>
    </source>
</evidence>
<evidence type="ECO:0000256" key="1">
    <source>
        <dbReference type="SAM" id="MobiDB-lite"/>
    </source>
</evidence>
<sequence length="245" mass="27187">MGKGTDNQSQSIRGPRREMTNPPPDSDHETRDTKKVGLDEHRAVPSSRPGSSYGSQVEVKKGVRIEYKKVTPDSRVSEGFVHKDDKGDSGHSRSDDTGLKRTERRGHPEMKNCQGNAAHQPRKEHSEGSSSRGREASSSPSQGSLIRPPSRRGNPTGINGESYRYIGSSPTASTTSLVPSQRSIASVFLEVPSNDRNHEAEEEDKINAYDIVNIESRRQLGGFDYNVKILRGNRLRLQLRWSPKV</sequence>
<dbReference type="AlphaFoldDB" id="A0A286UM06"/>
<evidence type="ECO:0000313" key="2">
    <source>
        <dbReference type="EMBL" id="PAV20646.1"/>
    </source>
</evidence>
<feature type="compositionally biased region" description="Basic and acidic residues" evidence="1">
    <location>
        <begin position="15"/>
        <end position="43"/>
    </location>
</feature>
<gene>
    <name evidence="2" type="ORF">PNOK_0327300</name>
</gene>
<accession>A0A286UM06</accession>
<feature type="compositionally biased region" description="Polar residues" evidence="1">
    <location>
        <begin position="1"/>
        <end position="12"/>
    </location>
</feature>
<comment type="caution">
    <text evidence="2">The sequence shown here is derived from an EMBL/GenBank/DDBJ whole genome shotgun (WGS) entry which is preliminary data.</text>
</comment>
<organism evidence="2 3">
    <name type="scientific">Pyrrhoderma noxium</name>
    <dbReference type="NCBI Taxonomy" id="2282107"/>
    <lineage>
        <taxon>Eukaryota</taxon>
        <taxon>Fungi</taxon>
        <taxon>Dikarya</taxon>
        <taxon>Basidiomycota</taxon>
        <taxon>Agaricomycotina</taxon>
        <taxon>Agaricomycetes</taxon>
        <taxon>Hymenochaetales</taxon>
        <taxon>Hymenochaetaceae</taxon>
        <taxon>Pyrrhoderma</taxon>
    </lineage>
</organism>
<feature type="compositionally biased region" description="Basic and acidic residues" evidence="1">
    <location>
        <begin position="58"/>
        <end position="110"/>
    </location>
</feature>
<dbReference type="Proteomes" id="UP000217199">
    <property type="component" value="Unassembled WGS sequence"/>
</dbReference>
<name>A0A286UM06_9AGAM</name>
<dbReference type="EMBL" id="NBII01000003">
    <property type="protein sequence ID" value="PAV20646.1"/>
    <property type="molecule type" value="Genomic_DNA"/>
</dbReference>
<protein>
    <submittedName>
        <fullName evidence="2">Uncharacterized protein</fullName>
    </submittedName>
</protein>
<keyword evidence="3" id="KW-1185">Reference proteome</keyword>